<dbReference type="PROSITE" id="PS51885">
    <property type="entry name" value="NEPRILYSIN"/>
    <property type="match status" value="1"/>
</dbReference>
<accession>A0A9J6DG72</accession>
<dbReference type="SUPFAM" id="SSF55486">
    <property type="entry name" value="Metalloproteases ('zincins'), catalytic domain"/>
    <property type="match status" value="1"/>
</dbReference>
<dbReference type="EMBL" id="JABSTU010000009">
    <property type="protein sequence ID" value="KAH8021117.1"/>
    <property type="molecule type" value="Genomic_DNA"/>
</dbReference>
<comment type="caution">
    <text evidence="2">The sequence shown here is derived from an EMBL/GenBank/DDBJ whole genome shotgun (WGS) entry which is preliminary data.</text>
</comment>
<dbReference type="InterPro" id="IPR018497">
    <property type="entry name" value="Peptidase_M13_C"/>
</dbReference>
<dbReference type="Pfam" id="PF01431">
    <property type="entry name" value="Peptidase_M13"/>
    <property type="match status" value="1"/>
</dbReference>
<reference evidence="2" key="2">
    <citation type="submission" date="2021-09" db="EMBL/GenBank/DDBJ databases">
        <authorList>
            <person name="Jia N."/>
            <person name="Wang J."/>
            <person name="Shi W."/>
            <person name="Du L."/>
            <person name="Sun Y."/>
            <person name="Zhan W."/>
            <person name="Jiang J."/>
            <person name="Wang Q."/>
            <person name="Zhang B."/>
            <person name="Ji P."/>
            <person name="Sakyi L.B."/>
            <person name="Cui X."/>
            <person name="Yuan T."/>
            <person name="Jiang B."/>
            <person name="Yang W."/>
            <person name="Lam T.T.-Y."/>
            <person name="Chang Q."/>
            <person name="Ding S."/>
            <person name="Wang X."/>
            <person name="Zhu J."/>
            <person name="Ruan X."/>
            <person name="Zhao L."/>
            <person name="Wei J."/>
            <person name="Que T."/>
            <person name="Du C."/>
            <person name="Cheng J."/>
            <person name="Dai P."/>
            <person name="Han X."/>
            <person name="Huang E."/>
            <person name="Gao Y."/>
            <person name="Liu J."/>
            <person name="Shao H."/>
            <person name="Ye R."/>
            <person name="Li L."/>
            <person name="Wei W."/>
            <person name="Wang X."/>
            <person name="Wang C."/>
            <person name="Huo Q."/>
            <person name="Li W."/>
            <person name="Guo W."/>
            <person name="Chen H."/>
            <person name="Chen S."/>
            <person name="Zhou L."/>
            <person name="Zhou L."/>
            <person name="Ni X."/>
            <person name="Tian J."/>
            <person name="Zhou Y."/>
            <person name="Sheng Y."/>
            <person name="Liu T."/>
            <person name="Pan Y."/>
            <person name="Xia L."/>
            <person name="Li J."/>
            <person name="Zhao F."/>
            <person name="Cao W."/>
        </authorList>
    </citation>
    <scope>NUCLEOTIDE SEQUENCE</scope>
    <source>
        <strain evidence="2">Rmic-2018</strain>
        <tissue evidence="2">Larvae</tissue>
    </source>
</reference>
<sequence>MPPLDQHTRRRGDRDELEAVKQALVEAGVTWPLLSRDTPDALHTLLFTTIRLGWPAVLRVHIVGSGDDEQQSGHKEPTILLTPSGEFVMLARKHVSLLEAPASRNAYFALLRDSFASGNGEAVTFAATQDVEDNFLLLATVLSASTSRSVQLDGSMLFAGKLAPESRWRSALSAYGLPLHKGRRLLVQTKHVDFLRAFMDAWESNGEVDTHLFISWFTIQLAALFARRSLILSFYGSHRGAQVMHGAFCLARTYLLYGSAAFASYSADTLFATLRRNAEALAMAVRQTLRTSIAQWPHRNDGTPIAVDWNSSDIMFKVLRFSEWNGCCLYARIASCEDSFLERPSFPSVQVVKSAMREASGGSADPDEPRYPNMGNSLVSNWRNAITAGLATASPSRAPVLQAIEALAFHAQLEDDFVLMPYAFSFPLYDVDALRAINYGGLGGQVAQALGELLLKAYRDSNFPAIDSIRRMTRCMEMKNATTAHAEALALQVLSFSVLYDAYRAAGEARDRRLVGFEKLTPAQLFFVAACYARCPGGAHVSNSPALPLTDAPYEPDCDDLLQRTAQFANAFECDQQDSTKAGDECELSPV</sequence>
<dbReference type="InterPro" id="IPR000718">
    <property type="entry name" value="Peptidase_M13"/>
</dbReference>
<gene>
    <name evidence="2" type="ORF">HPB51_012512</name>
</gene>
<evidence type="ECO:0000313" key="3">
    <source>
        <dbReference type="Proteomes" id="UP000821866"/>
    </source>
</evidence>
<dbReference type="AlphaFoldDB" id="A0A9J6DG72"/>
<keyword evidence="3" id="KW-1185">Reference proteome</keyword>
<dbReference type="GO" id="GO:0004222">
    <property type="term" value="F:metalloendopeptidase activity"/>
    <property type="evidence" value="ECO:0007669"/>
    <property type="project" value="InterPro"/>
</dbReference>
<dbReference type="GO" id="GO:0006508">
    <property type="term" value="P:proteolysis"/>
    <property type="evidence" value="ECO:0007669"/>
    <property type="project" value="InterPro"/>
</dbReference>
<feature type="domain" description="Peptidase M13 C-terminal" evidence="1">
    <location>
        <begin position="473"/>
        <end position="587"/>
    </location>
</feature>
<organism evidence="2 3">
    <name type="scientific">Rhipicephalus microplus</name>
    <name type="common">Cattle tick</name>
    <name type="synonym">Boophilus microplus</name>
    <dbReference type="NCBI Taxonomy" id="6941"/>
    <lineage>
        <taxon>Eukaryota</taxon>
        <taxon>Metazoa</taxon>
        <taxon>Ecdysozoa</taxon>
        <taxon>Arthropoda</taxon>
        <taxon>Chelicerata</taxon>
        <taxon>Arachnida</taxon>
        <taxon>Acari</taxon>
        <taxon>Parasitiformes</taxon>
        <taxon>Ixodida</taxon>
        <taxon>Ixodoidea</taxon>
        <taxon>Ixodidae</taxon>
        <taxon>Rhipicephalinae</taxon>
        <taxon>Rhipicephalus</taxon>
        <taxon>Boophilus</taxon>
    </lineage>
</organism>
<evidence type="ECO:0000259" key="1">
    <source>
        <dbReference type="Pfam" id="PF01431"/>
    </source>
</evidence>
<evidence type="ECO:0000313" key="2">
    <source>
        <dbReference type="EMBL" id="KAH8021117.1"/>
    </source>
</evidence>
<dbReference type="Gene3D" id="3.40.390.10">
    <property type="entry name" value="Collagenase (Catalytic Domain)"/>
    <property type="match status" value="1"/>
</dbReference>
<dbReference type="VEuPathDB" id="VectorBase:LOC119186084"/>
<protein>
    <recommendedName>
        <fullName evidence="1">Peptidase M13 C-terminal domain-containing protein</fullName>
    </recommendedName>
</protein>
<proteinExistence type="predicted"/>
<reference evidence="2" key="1">
    <citation type="journal article" date="2020" name="Cell">
        <title>Large-Scale Comparative Analyses of Tick Genomes Elucidate Their Genetic Diversity and Vector Capacities.</title>
        <authorList>
            <consortium name="Tick Genome and Microbiome Consortium (TIGMIC)"/>
            <person name="Jia N."/>
            <person name="Wang J."/>
            <person name="Shi W."/>
            <person name="Du L."/>
            <person name="Sun Y."/>
            <person name="Zhan W."/>
            <person name="Jiang J.F."/>
            <person name="Wang Q."/>
            <person name="Zhang B."/>
            <person name="Ji P."/>
            <person name="Bell-Sakyi L."/>
            <person name="Cui X.M."/>
            <person name="Yuan T.T."/>
            <person name="Jiang B.G."/>
            <person name="Yang W.F."/>
            <person name="Lam T.T."/>
            <person name="Chang Q.C."/>
            <person name="Ding S.J."/>
            <person name="Wang X.J."/>
            <person name="Zhu J.G."/>
            <person name="Ruan X.D."/>
            <person name="Zhao L."/>
            <person name="Wei J.T."/>
            <person name="Ye R.Z."/>
            <person name="Que T.C."/>
            <person name="Du C.H."/>
            <person name="Zhou Y.H."/>
            <person name="Cheng J.X."/>
            <person name="Dai P.F."/>
            <person name="Guo W.B."/>
            <person name="Han X.H."/>
            <person name="Huang E.J."/>
            <person name="Li L.F."/>
            <person name="Wei W."/>
            <person name="Gao Y.C."/>
            <person name="Liu J.Z."/>
            <person name="Shao H.Z."/>
            <person name="Wang X."/>
            <person name="Wang C.C."/>
            <person name="Yang T.C."/>
            <person name="Huo Q.B."/>
            <person name="Li W."/>
            <person name="Chen H.Y."/>
            <person name="Chen S.E."/>
            <person name="Zhou L.G."/>
            <person name="Ni X.B."/>
            <person name="Tian J.H."/>
            <person name="Sheng Y."/>
            <person name="Liu T."/>
            <person name="Pan Y.S."/>
            <person name="Xia L.Y."/>
            <person name="Li J."/>
            <person name="Zhao F."/>
            <person name="Cao W.C."/>
        </authorList>
    </citation>
    <scope>NUCLEOTIDE SEQUENCE</scope>
    <source>
        <strain evidence="2">Rmic-2018</strain>
    </source>
</reference>
<dbReference type="InterPro" id="IPR024079">
    <property type="entry name" value="MetalloPept_cat_dom_sf"/>
</dbReference>
<name>A0A9J6DG72_RHIMP</name>
<dbReference type="Proteomes" id="UP000821866">
    <property type="component" value="Chromosome 7"/>
</dbReference>